<keyword evidence="7" id="KW-1185">Reference proteome</keyword>
<dbReference type="GO" id="GO:0003993">
    <property type="term" value="F:acid phosphatase activity"/>
    <property type="evidence" value="ECO:0007669"/>
    <property type="project" value="TreeGrafter"/>
</dbReference>
<dbReference type="Proteomes" id="UP001222325">
    <property type="component" value="Unassembled WGS sequence"/>
</dbReference>
<reference evidence="6" key="1">
    <citation type="submission" date="2023-03" db="EMBL/GenBank/DDBJ databases">
        <title>Massive genome expansion in bonnet fungi (Mycena s.s.) driven by repeated elements and novel gene families across ecological guilds.</title>
        <authorList>
            <consortium name="Lawrence Berkeley National Laboratory"/>
            <person name="Harder C.B."/>
            <person name="Miyauchi S."/>
            <person name="Viragh M."/>
            <person name="Kuo A."/>
            <person name="Thoen E."/>
            <person name="Andreopoulos B."/>
            <person name="Lu D."/>
            <person name="Skrede I."/>
            <person name="Drula E."/>
            <person name="Henrissat B."/>
            <person name="Morin E."/>
            <person name="Kohler A."/>
            <person name="Barry K."/>
            <person name="LaButti K."/>
            <person name="Morin E."/>
            <person name="Salamov A."/>
            <person name="Lipzen A."/>
            <person name="Mereny Z."/>
            <person name="Hegedus B."/>
            <person name="Baldrian P."/>
            <person name="Stursova M."/>
            <person name="Weitz H."/>
            <person name="Taylor A."/>
            <person name="Grigoriev I.V."/>
            <person name="Nagy L.G."/>
            <person name="Martin F."/>
            <person name="Kauserud H."/>
        </authorList>
    </citation>
    <scope>NUCLEOTIDE SEQUENCE</scope>
    <source>
        <strain evidence="6">CBHHK173m</strain>
    </source>
</reference>
<evidence type="ECO:0000313" key="6">
    <source>
        <dbReference type="EMBL" id="KAJ7077123.1"/>
    </source>
</evidence>
<keyword evidence="5" id="KW-0732">Signal</keyword>
<dbReference type="InterPro" id="IPR016274">
    <property type="entry name" value="Histidine_acid_Pase_euk"/>
</dbReference>
<evidence type="ECO:0000256" key="1">
    <source>
        <dbReference type="ARBA" id="ARBA00022801"/>
    </source>
</evidence>
<dbReference type="PROSITE" id="PS00616">
    <property type="entry name" value="HIS_ACID_PHOSPHAT_1"/>
    <property type="match status" value="1"/>
</dbReference>
<organism evidence="6 7">
    <name type="scientific">Mycena belliarum</name>
    <dbReference type="NCBI Taxonomy" id="1033014"/>
    <lineage>
        <taxon>Eukaryota</taxon>
        <taxon>Fungi</taxon>
        <taxon>Dikarya</taxon>
        <taxon>Basidiomycota</taxon>
        <taxon>Agaricomycotina</taxon>
        <taxon>Agaricomycetes</taxon>
        <taxon>Agaricomycetidae</taxon>
        <taxon>Agaricales</taxon>
        <taxon>Marasmiineae</taxon>
        <taxon>Mycenaceae</taxon>
        <taxon>Mycena</taxon>
    </lineage>
</organism>
<dbReference type="SUPFAM" id="SSF53254">
    <property type="entry name" value="Phosphoglycerate mutase-like"/>
    <property type="match status" value="1"/>
</dbReference>
<feature type="active site" description="Nucleophile" evidence="3">
    <location>
        <position position="57"/>
    </location>
</feature>
<dbReference type="InterPro" id="IPR000560">
    <property type="entry name" value="His_Pase_clade-2"/>
</dbReference>
<evidence type="ECO:0000256" key="4">
    <source>
        <dbReference type="PIRSR" id="PIRSR000894-2"/>
    </source>
</evidence>
<feature type="disulfide bond" evidence="4">
    <location>
        <begin position="233"/>
        <end position="246"/>
    </location>
</feature>
<comment type="caution">
    <text evidence="6">The sequence shown here is derived from an EMBL/GenBank/DDBJ whole genome shotgun (WGS) entry which is preliminary data.</text>
</comment>
<feature type="disulfide bond" evidence="4">
    <location>
        <begin position="46"/>
        <end position="360"/>
    </location>
</feature>
<gene>
    <name evidence="6" type="ORF">B0H15DRAFT_1026274</name>
</gene>
<feature type="signal peptide" evidence="5">
    <location>
        <begin position="1"/>
        <end position="16"/>
    </location>
</feature>
<keyword evidence="2" id="KW-0325">Glycoprotein</keyword>
<dbReference type="CDD" id="cd07061">
    <property type="entry name" value="HP_HAP_like"/>
    <property type="match status" value="1"/>
</dbReference>
<dbReference type="PIRSF" id="PIRSF000894">
    <property type="entry name" value="Acid_phosphatase"/>
    <property type="match status" value="1"/>
</dbReference>
<protein>
    <submittedName>
        <fullName evidence="6">Phosphoglycerate mutase-like protein</fullName>
    </submittedName>
</protein>
<dbReference type="PANTHER" id="PTHR20963:SF42">
    <property type="entry name" value="PHOSPHOGLYCERATE MUTASE-LIKE PROTEIN"/>
    <property type="match status" value="1"/>
</dbReference>
<evidence type="ECO:0000313" key="7">
    <source>
        <dbReference type="Proteomes" id="UP001222325"/>
    </source>
</evidence>
<dbReference type="Gene3D" id="3.40.50.1240">
    <property type="entry name" value="Phosphoglycerate mutase-like"/>
    <property type="match status" value="1"/>
</dbReference>
<feature type="disulfide bond" evidence="4">
    <location>
        <begin position="391"/>
        <end position="403"/>
    </location>
</feature>
<sequence>MLVLALASLPLAAVASFATLSHLGNLSPYADAPVPHGVSAALPAGCAVEQVMLMGRHGSRFPLSGERPYITNLTAKLARAADAVQKARLPKSMAFLKDGYTSTLGVNDLTAPGRLQLFQHGVDFRLRYPDLAAPVVLAGNQDRVVESAQWFAQGFFGRAWANGSAFETIQEDAVTVSWITPMDTCPKWQYKYGQSAVDAWGAVYLPPITKRLNKLVPGVNFTDGDAHGALYACAYDQAAHGVSPWCAVFTADEILDFEYELDLLMDGAFGYNLPGLMGPTLGTLFVNKLIERFTNATGAAQEMYLEFGHDTTIDMALAALGLAKDTPPLPPRGPVPAHRAFRTSTQVPFGATMVFERFSCPSSSSSSHSSPSPGPQIRLLLNNGLLPLPRCARGAFDRAHGSCALGAFVAANAFSTGIKWGDEAWNATCGAVAF</sequence>
<dbReference type="AlphaFoldDB" id="A0AAD6TUV6"/>
<proteinExistence type="predicted"/>
<keyword evidence="4" id="KW-1015">Disulfide bond</keyword>
<evidence type="ECO:0000256" key="2">
    <source>
        <dbReference type="ARBA" id="ARBA00023180"/>
    </source>
</evidence>
<feature type="chain" id="PRO_5042140271" evidence="5">
    <location>
        <begin position="17"/>
        <end position="434"/>
    </location>
</feature>
<keyword evidence="1" id="KW-0378">Hydrolase</keyword>
<feature type="active site" description="Proton donor" evidence="3">
    <location>
        <position position="310"/>
    </location>
</feature>
<dbReference type="InterPro" id="IPR029033">
    <property type="entry name" value="His_PPase_superfam"/>
</dbReference>
<dbReference type="EMBL" id="JARJCN010000075">
    <property type="protein sequence ID" value="KAJ7077123.1"/>
    <property type="molecule type" value="Genomic_DNA"/>
</dbReference>
<evidence type="ECO:0000256" key="3">
    <source>
        <dbReference type="PIRSR" id="PIRSR000894-1"/>
    </source>
</evidence>
<evidence type="ECO:0000256" key="5">
    <source>
        <dbReference type="SAM" id="SignalP"/>
    </source>
</evidence>
<dbReference type="PANTHER" id="PTHR20963">
    <property type="entry name" value="MULTIPLE INOSITOL POLYPHOSPHATE PHOSPHATASE-RELATED"/>
    <property type="match status" value="1"/>
</dbReference>
<dbReference type="Pfam" id="PF00328">
    <property type="entry name" value="His_Phos_2"/>
    <property type="match status" value="1"/>
</dbReference>
<dbReference type="InterPro" id="IPR033379">
    <property type="entry name" value="Acid_Pase_AS"/>
</dbReference>
<name>A0AAD6TUV6_9AGAR</name>
<accession>A0AAD6TUV6</accession>